<dbReference type="Pfam" id="PF00398">
    <property type="entry name" value="RrnaAD"/>
    <property type="match status" value="1"/>
</dbReference>
<dbReference type="RefSeq" id="WP_199869639.1">
    <property type="nucleotide sequence ID" value="NZ_JAAGPU010000010.1"/>
</dbReference>
<evidence type="ECO:0000256" key="4">
    <source>
        <dbReference type="ARBA" id="ARBA00022884"/>
    </source>
</evidence>
<keyword evidence="2 5" id="KW-0808">Transferase</keyword>
<evidence type="ECO:0000313" key="6">
    <source>
        <dbReference type="Proteomes" id="UP000481872"/>
    </source>
</evidence>
<proteinExistence type="predicted"/>
<keyword evidence="4" id="KW-0694">RNA-binding</keyword>
<accession>A0A6M0H1Y5</accession>
<dbReference type="GO" id="GO:0003723">
    <property type="term" value="F:RNA binding"/>
    <property type="evidence" value="ECO:0007669"/>
    <property type="project" value="UniProtKB-KW"/>
</dbReference>
<evidence type="ECO:0000256" key="1">
    <source>
        <dbReference type="ARBA" id="ARBA00022603"/>
    </source>
</evidence>
<dbReference type="Proteomes" id="UP000481872">
    <property type="component" value="Unassembled WGS sequence"/>
</dbReference>
<dbReference type="GO" id="GO:0008168">
    <property type="term" value="F:methyltransferase activity"/>
    <property type="evidence" value="ECO:0007669"/>
    <property type="project" value="UniProtKB-KW"/>
</dbReference>
<dbReference type="AlphaFoldDB" id="A0A6M0H1Y5"/>
<reference evidence="5 6" key="1">
    <citation type="submission" date="2020-02" db="EMBL/GenBank/DDBJ databases">
        <title>Genome assembly of a novel Clostridium senegalense strain.</title>
        <authorList>
            <person name="Gupta T.B."/>
            <person name="Jauregui R."/>
            <person name="Maclean P."/>
            <person name="Nawarathana A."/>
            <person name="Brightwell G."/>
        </authorList>
    </citation>
    <scope>NUCLEOTIDE SEQUENCE [LARGE SCALE GENOMIC DNA]</scope>
    <source>
        <strain evidence="5 6">AGRFS4</strain>
    </source>
</reference>
<evidence type="ECO:0000256" key="2">
    <source>
        <dbReference type="ARBA" id="ARBA00022679"/>
    </source>
</evidence>
<keyword evidence="3" id="KW-0949">S-adenosyl-L-methionine</keyword>
<organism evidence="5 6">
    <name type="scientific">Clostridium senegalense</name>
    <dbReference type="NCBI Taxonomy" id="1465809"/>
    <lineage>
        <taxon>Bacteria</taxon>
        <taxon>Bacillati</taxon>
        <taxon>Bacillota</taxon>
        <taxon>Clostridia</taxon>
        <taxon>Eubacteriales</taxon>
        <taxon>Clostridiaceae</taxon>
        <taxon>Clostridium</taxon>
    </lineage>
</organism>
<keyword evidence="1 5" id="KW-0489">Methyltransferase</keyword>
<sequence length="186" mass="21968">MKKRMFLLEYITKPRTVGAVIPSSNYLAKKMIENIDFDKANYIVEYGPGTGVFTEKIIKKRKKDTAILLIEYNYEFYTELIKKYKNISNLYIVNGSAENIEKYLKKYNIPYIDYVVSGLPFASLPKNMSSNILKNTKKFLKEDGTFITFQYTLLLKDYINKYFYNINIDKEYRNIPPAYILNCRKN</sequence>
<dbReference type="EMBL" id="JAAGPU010000010">
    <property type="protein sequence ID" value="NEU04589.1"/>
    <property type="molecule type" value="Genomic_DNA"/>
</dbReference>
<protein>
    <submittedName>
        <fullName evidence="5">SAM-dependent methyltransferase</fullName>
    </submittedName>
</protein>
<dbReference type="Gene3D" id="3.40.50.150">
    <property type="entry name" value="Vaccinia Virus protein VP39"/>
    <property type="match status" value="1"/>
</dbReference>
<dbReference type="GO" id="GO:0032259">
    <property type="term" value="P:methylation"/>
    <property type="evidence" value="ECO:0007669"/>
    <property type="project" value="UniProtKB-KW"/>
</dbReference>
<keyword evidence="6" id="KW-1185">Reference proteome</keyword>
<evidence type="ECO:0000256" key="3">
    <source>
        <dbReference type="ARBA" id="ARBA00022691"/>
    </source>
</evidence>
<comment type="caution">
    <text evidence="5">The sequence shown here is derived from an EMBL/GenBank/DDBJ whole genome shotgun (WGS) entry which is preliminary data.</text>
</comment>
<dbReference type="InterPro" id="IPR029063">
    <property type="entry name" value="SAM-dependent_MTases_sf"/>
</dbReference>
<gene>
    <name evidence="5" type="ORF">G3M99_06880</name>
</gene>
<evidence type="ECO:0000313" key="5">
    <source>
        <dbReference type="EMBL" id="NEU04589.1"/>
    </source>
</evidence>
<dbReference type="SUPFAM" id="SSF53335">
    <property type="entry name" value="S-adenosyl-L-methionine-dependent methyltransferases"/>
    <property type="match status" value="1"/>
</dbReference>
<dbReference type="InterPro" id="IPR001737">
    <property type="entry name" value="KsgA/Erm"/>
</dbReference>
<name>A0A6M0H1Y5_9CLOT</name>